<accession>A0A1W0WI34</accession>
<reference evidence="5" key="1">
    <citation type="submission" date="2017-01" db="EMBL/GenBank/DDBJ databases">
        <title>Comparative genomics of anhydrobiosis in the tardigrade Hypsibius dujardini.</title>
        <authorList>
            <person name="Yoshida Y."/>
            <person name="Koutsovoulos G."/>
            <person name="Laetsch D."/>
            <person name="Stevens L."/>
            <person name="Kumar S."/>
            <person name="Horikawa D."/>
            <person name="Ishino K."/>
            <person name="Komine S."/>
            <person name="Tomita M."/>
            <person name="Blaxter M."/>
            <person name="Arakawa K."/>
        </authorList>
    </citation>
    <scope>NUCLEOTIDE SEQUENCE [LARGE SCALE GENOMIC DNA]</scope>
    <source>
        <strain evidence="5">Z151</strain>
    </source>
</reference>
<keyword evidence="3" id="KW-0472">Membrane</keyword>
<dbReference type="OrthoDB" id="5833770at2759"/>
<name>A0A1W0WI34_HYPEX</name>
<sequence length="312" mass="35646">MRSSERIIVNLTICVMIRNEVPYLVEWCDHHFRQSVDQFVLYDDHSTDDTSLVPFLYHRDSVSLYSANPYRNNKVFHDFGAMHMEKQLFILKHCNARSAGRSQYIAAIDVDEFLTSPRSGTIWKYIEQAKLPAQLRIKSIRYGTSGLKRDFSGQITIDPFCGSVEVLAANNETAKGAFPLVRAANPRRAPHPELDDDFEALYNRICLLNKTREESLGCTHADGKSIWRPDLCQVAGVHGCESRQHGGTFKAPLEGLRLNHFAFRSREHVETLNSLLKPTKKAAFDAFDANWFSLRYDPIIGKEKREVTCLFC</sequence>
<dbReference type="GO" id="GO:0016020">
    <property type="term" value="C:membrane"/>
    <property type="evidence" value="ECO:0007669"/>
    <property type="project" value="UniProtKB-SubCell"/>
</dbReference>
<organism evidence="4 5">
    <name type="scientific">Hypsibius exemplaris</name>
    <name type="common">Freshwater tardigrade</name>
    <dbReference type="NCBI Taxonomy" id="2072580"/>
    <lineage>
        <taxon>Eukaryota</taxon>
        <taxon>Metazoa</taxon>
        <taxon>Ecdysozoa</taxon>
        <taxon>Tardigrada</taxon>
        <taxon>Eutardigrada</taxon>
        <taxon>Parachela</taxon>
        <taxon>Hypsibioidea</taxon>
        <taxon>Hypsibiidae</taxon>
        <taxon>Hypsibius</taxon>
    </lineage>
</organism>
<protein>
    <recommendedName>
        <fullName evidence="6">Glycosyltransferase family 92 protein</fullName>
    </recommendedName>
</protein>
<evidence type="ECO:0000256" key="1">
    <source>
        <dbReference type="ARBA" id="ARBA00004167"/>
    </source>
</evidence>
<keyword evidence="3" id="KW-1133">Transmembrane helix</keyword>
<keyword evidence="5" id="KW-1185">Reference proteome</keyword>
<evidence type="ECO:0008006" key="6">
    <source>
        <dbReference type="Google" id="ProtNLM"/>
    </source>
</evidence>
<comment type="caution">
    <text evidence="4">The sequence shown here is derived from an EMBL/GenBank/DDBJ whole genome shotgun (WGS) entry which is preliminary data.</text>
</comment>
<dbReference type="Pfam" id="PF13704">
    <property type="entry name" value="Glyco_tranf_2_4"/>
    <property type="match status" value="1"/>
</dbReference>
<dbReference type="PANTHER" id="PTHR21461">
    <property type="entry name" value="GLYCOSYLTRANSFERASE FAMILY 92 PROTEIN"/>
    <property type="match status" value="1"/>
</dbReference>
<dbReference type="AlphaFoldDB" id="A0A1W0WI34"/>
<evidence type="ECO:0000313" key="5">
    <source>
        <dbReference type="Proteomes" id="UP000192578"/>
    </source>
</evidence>
<keyword evidence="2" id="KW-0812">Transmembrane</keyword>
<comment type="subcellular location">
    <subcellularLocation>
        <location evidence="1">Membrane</location>
        <topology evidence="1">Single-pass membrane protein</topology>
    </subcellularLocation>
</comment>
<dbReference type="Proteomes" id="UP000192578">
    <property type="component" value="Unassembled WGS sequence"/>
</dbReference>
<gene>
    <name evidence="4" type="ORF">BV898_10903</name>
</gene>
<evidence type="ECO:0000256" key="2">
    <source>
        <dbReference type="ARBA" id="ARBA00022692"/>
    </source>
</evidence>
<proteinExistence type="predicted"/>
<dbReference type="PANTHER" id="PTHR21461:SF69">
    <property type="entry name" value="GLYCOSYLTRANSFERASE FAMILY 92 PROTEIN"/>
    <property type="match status" value="1"/>
</dbReference>
<dbReference type="GO" id="GO:0005737">
    <property type="term" value="C:cytoplasm"/>
    <property type="evidence" value="ECO:0007669"/>
    <property type="project" value="TreeGrafter"/>
</dbReference>
<evidence type="ECO:0000256" key="3">
    <source>
        <dbReference type="ARBA" id="ARBA00022989"/>
    </source>
</evidence>
<dbReference type="GO" id="GO:0016757">
    <property type="term" value="F:glycosyltransferase activity"/>
    <property type="evidence" value="ECO:0007669"/>
    <property type="project" value="TreeGrafter"/>
</dbReference>
<evidence type="ECO:0000313" key="4">
    <source>
        <dbReference type="EMBL" id="OQV14871.1"/>
    </source>
</evidence>
<dbReference type="EMBL" id="MTYJ01000097">
    <property type="protein sequence ID" value="OQV14871.1"/>
    <property type="molecule type" value="Genomic_DNA"/>
</dbReference>